<dbReference type="PANTHER" id="PTHR24282:SF273">
    <property type="entry name" value="CYTOCHROME P450 CYP72A219-LIKE"/>
    <property type="match status" value="1"/>
</dbReference>
<comment type="cofactor">
    <cofactor evidence="11">
        <name>heme</name>
        <dbReference type="ChEBI" id="CHEBI:30413"/>
    </cofactor>
</comment>
<comment type="similarity">
    <text evidence="2">Belongs to the cytochrome P450 family.</text>
</comment>
<reference evidence="13" key="1">
    <citation type="journal article" date="2016" name="Nat. Genet.">
        <title>A high-quality carrot genome assembly provides new insights into carotenoid accumulation and asterid genome evolution.</title>
        <authorList>
            <person name="Iorizzo M."/>
            <person name="Ellison S."/>
            <person name="Senalik D."/>
            <person name="Zeng P."/>
            <person name="Satapoomin P."/>
            <person name="Huang J."/>
            <person name="Bowman M."/>
            <person name="Iovene M."/>
            <person name="Sanseverino W."/>
            <person name="Cavagnaro P."/>
            <person name="Yildiz M."/>
            <person name="Macko-Podgorni A."/>
            <person name="Moranska E."/>
            <person name="Grzebelus E."/>
            <person name="Grzebelus D."/>
            <person name="Ashrafi H."/>
            <person name="Zheng Z."/>
            <person name="Cheng S."/>
            <person name="Spooner D."/>
            <person name="Van Deynze A."/>
            <person name="Simon P."/>
        </authorList>
    </citation>
    <scope>NUCLEOTIDE SEQUENCE [LARGE SCALE GENOMIC DNA]</scope>
    <source>
        <tissue evidence="13">Leaf</tissue>
    </source>
</reference>
<evidence type="ECO:0000256" key="8">
    <source>
        <dbReference type="ARBA" id="ARBA00023004"/>
    </source>
</evidence>
<dbReference type="InterPro" id="IPR050665">
    <property type="entry name" value="Cytochrome_P450_Monooxygen"/>
</dbReference>
<keyword evidence="8 11" id="KW-0408">Iron</keyword>
<evidence type="ECO:0000256" key="10">
    <source>
        <dbReference type="ARBA" id="ARBA00023136"/>
    </source>
</evidence>
<dbReference type="GO" id="GO:0016020">
    <property type="term" value="C:membrane"/>
    <property type="evidence" value="ECO:0007669"/>
    <property type="project" value="UniProtKB-SubCell"/>
</dbReference>
<keyword evidence="9" id="KW-0503">Monooxygenase</keyword>
<evidence type="ECO:0000256" key="11">
    <source>
        <dbReference type="PIRSR" id="PIRSR602401-1"/>
    </source>
</evidence>
<keyword evidence="5 11" id="KW-0479">Metal-binding</keyword>
<evidence type="ECO:0000313" key="13">
    <source>
        <dbReference type="EMBL" id="KZN04416.1"/>
    </source>
</evidence>
<dbReference type="PRINTS" id="PR00385">
    <property type="entry name" value="P450"/>
</dbReference>
<evidence type="ECO:0000256" key="6">
    <source>
        <dbReference type="ARBA" id="ARBA00022989"/>
    </source>
</evidence>
<evidence type="ECO:0000256" key="5">
    <source>
        <dbReference type="ARBA" id="ARBA00022723"/>
    </source>
</evidence>
<dbReference type="Gene3D" id="1.10.630.10">
    <property type="entry name" value="Cytochrome P450"/>
    <property type="match status" value="1"/>
</dbReference>
<keyword evidence="4 12" id="KW-0812">Transmembrane</keyword>
<feature type="binding site" description="axial binding residue" evidence="11">
    <location>
        <position position="455"/>
    </location>
    <ligand>
        <name>heme</name>
        <dbReference type="ChEBI" id="CHEBI:30413"/>
    </ligand>
    <ligandPart>
        <name>Fe</name>
        <dbReference type="ChEBI" id="CHEBI:18248"/>
    </ligandPart>
</feature>
<evidence type="ECO:0000256" key="9">
    <source>
        <dbReference type="ARBA" id="ARBA00023033"/>
    </source>
</evidence>
<gene>
    <name evidence="13" type="ORF">DCAR_005253</name>
</gene>
<evidence type="ECO:0000256" key="2">
    <source>
        <dbReference type="ARBA" id="ARBA00010617"/>
    </source>
</evidence>
<dbReference type="OMA" id="GMGHSFD"/>
<comment type="caution">
    <text evidence="13">The sequence shown here is derived from an EMBL/GenBank/DDBJ whole genome shotgun (WGS) entry which is preliminary data.</text>
</comment>
<keyword evidence="10 12" id="KW-0472">Membrane</keyword>
<comment type="subcellular location">
    <subcellularLocation>
        <location evidence="1">Membrane</location>
    </subcellularLocation>
</comment>
<accession>A0A166CW59</accession>
<name>A0A166CW59_DAUCS</name>
<dbReference type="AlphaFoldDB" id="A0A166CW59"/>
<keyword evidence="3 11" id="KW-0349">Heme</keyword>
<organism evidence="13">
    <name type="scientific">Daucus carota subsp. sativus</name>
    <name type="common">Carrot</name>
    <dbReference type="NCBI Taxonomy" id="79200"/>
    <lineage>
        <taxon>Eukaryota</taxon>
        <taxon>Viridiplantae</taxon>
        <taxon>Streptophyta</taxon>
        <taxon>Embryophyta</taxon>
        <taxon>Tracheophyta</taxon>
        <taxon>Spermatophyta</taxon>
        <taxon>Magnoliopsida</taxon>
        <taxon>eudicotyledons</taxon>
        <taxon>Gunneridae</taxon>
        <taxon>Pentapetalae</taxon>
        <taxon>asterids</taxon>
        <taxon>campanulids</taxon>
        <taxon>Apiales</taxon>
        <taxon>Apiaceae</taxon>
        <taxon>Apioideae</taxon>
        <taxon>Scandiceae</taxon>
        <taxon>Daucinae</taxon>
        <taxon>Daucus</taxon>
        <taxon>Daucus sect. Daucus</taxon>
    </lineage>
</organism>
<dbReference type="EMBL" id="LNRQ01000002">
    <property type="protein sequence ID" value="KZN04416.1"/>
    <property type="molecule type" value="Genomic_DNA"/>
</dbReference>
<dbReference type="GO" id="GO:0016705">
    <property type="term" value="F:oxidoreductase activity, acting on paired donors, with incorporation or reduction of molecular oxygen"/>
    <property type="evidence" value="ECO:0007669"/>
    <property type="project" value="InterPro"/>
</dbReference>
<feature type="transmembrane region" description="Helical" evidence="12">
    <location>
        <begin position="6"/>
        <end position="30"/>
    </location>
</feature>
<evidence type="ECO:0008006" key="14">
    <source>
        <dbReference type="Google" id="ProtNLM"/>
    </source>
</evidence>
<dbReference type="GO" id="GO:0004497">
    <property type="term" value="F:monooxygenase activity"/>
    <property type="evidence" value="ECO:0007669"/>
    <property type="project" value="UniProtKB-KW"/>
</dbReference>
<dbReference type="InterPro" id="IPR036396">
    <property type="entry name" value="Cyt_P450_sf"/>
</dbReference>
<protein>
    <recommendedName>
        <fullName evidence="14">Cytochrome P450</fullName>
    </recommendedName>
</protein>
<dbReference type="STRING" id="79200.A0A166CW59"/>
<evidence type="ECO:0000256" key="7">
    <source>
        <dbReference type="ARBA" id="ARBA00023002"/>
    </source>
</evidence>
<evidence type="ECO:0000256" key="12">
    <source>
        <dbReference type="SAM" id="Phobius"/>
    </source>
</evidence>
<proteinExistence type="inferred from homology"/>
<evidence type="ECO:0000256" key="4">
    <source>
        <dbReference type="ARBA" id="ARBA00022692"/>
    </source>
</evidence>
<dbReference type="GO" id="GO:0020037">
    <property type="term" value="F:heme binding"/>
    <property type="evidence" value="ECO:0007669"/>
    <property type="project" value="InterPro"/>
</dbReference>
<keyword evidence="6 12" id="KW-1133">Transmembrane helix</keyword>
<dbReference type="SUPFAM" id="SSF48264">
    <property type="entry name" value="Cytochrome P450"/>
    <property type="match status" value="1"/>
</dbReference>
<dbReference type="Pfam" id="PF00067">
    <property type="entry name" value="p450"/>
    <property type="match status" value="1"/>
</dbReference>
<sequence length="508" mass="57994">MGGAMASIVISVIVLVILRYTIKLANTYWFRPKRIEKRLRKLGFRGSQYRIIFGDAKDIGKMRAASTSKPMEPSDKIASRILPYYHNMVQKHGKTFFFWFGTKARLNISDPVLVKDILSRTDEFRKPNNDQMARVLVGGLFSSEGKTWAQHKKILNPAFHIDKTKNMVPSIVENCSQMMNKWNISGASNKSVEVEMRPEIDALIYEIMCKALVAGPISEEAKKIYQQRMILNQQAAKLTTQEINSRNLSTQEVKTMKAAHKETERLVKKLVTRRLEEMKQGASNHGDILSLLLEAFQDQTSGFSLDDVLEECRTFHFLGVESTARSLIWVLYVLANHPEWQERAREEVLQVFGDQKPNAEGINQLKIVTTIVYETLRFYPTNGIIHRSISKDTKLGDMVLPAWIQVTIPIALMNHDPDIWGEDVNEFKPERFAQGIFNSKMQSIFLAFFSGPRRCTGQTMGMVLLTSVVATLLQRFSLELAPSYSHAPKYSFLLKPEHGLQLVLRQHI</sequence>
<evidence type="ECO:0000256" key="3">
    <source>
        <dbReference type="ARBA" id="ARBA00022617"/>
    </source>
</evidence>
<dbReference type="PANTHER" id="PTHR24282">
    <property type="entry name" value="CYTOCHROME P450 FAMILY MEMBER"/>
    <property type="match status" value="1"/>
</dbReference>
<dbReference type="Gramene" id="KZN04416">
    <property type="protein sequence ID" value="KZN04416"/>
    <property type="gene ID" value="DCAR_005253"/>
</dbReference>
<dbReference type="PRINTS" id="PR00463">
    <property type="entry name" value="EP450I"/>
</dbReference>
<keyword evidence="7" id="KW-0560">Oxidoreductase</keyword>
<dbReference type="GO" id="GO:0005506">
    <property type="term" value="F:iron ion binding"/>
    <property type="evidence" value="ECO:0007669"/>
    <property type="project" value="InterPro"/>
</dbReference>
<evidence type="ECO:0000256" key="1">
    <source>
        <dbReference type="ARBA" id="ARBA00004370"/>
    </source>
</evidence>
<dbReference type="InterPro" id="IPR002401">
    <property type="entry name" value="Cyt_P450_E_grp-I"/>
</dbReference>
<dbReference type="InterPro" id="IPR001128">
    <property type="entry name" value="Cyt_P450"/>
</dbReference>